<evidence type="ECO:0000256" key="6">
    <source>
        <dbReference type="ARBA" id="ARBA00023242"/>
    </source>
</evidence>
<evidence type="ECO:0000256" key="5">
    <source>
        <dbReference type="ARBA" id="ARBA00022490"/>
    </source>
</evidence>
<keyword evidence="5" id="KW-0963">Cytoplasm</keyword>
<evidence type="ECO:0000256" key="2">
    <source>
        <dbReference type="ARBA" id="ARBA00004496"/>
    </source>
</evidence>
<keyword evidence="6" id="KW-0539">Nucleus</keyword>
<dbReference type="GO" id="GO:0005737">
    <property type="term" value="C:cytoplasm"/>
    <property type="evidence" value="ECO:0007669"/>
    <property type="project" value="UniProtKB-SubCell"/>
</dbReference>
<dbReference type="Proteomes" id="UP000054886">
    <property type="component" value="Unassembled WGS sequence"/>
</dbReference>
<evidence type="ECO:0000256" key="3">
    <source>
        <dbReference type="ARBA" id="ARBA00006172"/>
    </source>
</evidence>
<dbReference type="VEuPathDB" id="FungiDB:GWK60_D00605"/>
<reference evidence="8 9" key="1">
    <citation type="submission" date="2015-10" db="EMBL/GenBank/DDBJ databases">
        <title>Draft genomes sequences of Candida glabrata isolates 1A, 1B, 2A, 2B, 3A and 3B.</title>
        <authorList>
            <person name="Haavelsrud O.E."/>
            <person name="Gaustad P."/>
        </authorList>
    </citation>
    <scope>NUCLEOTIDE SEQUENCE [LARGE SCALE GENOMIC DNA]</scope>
    <source>
        <strain evidence="8">910700640</strain>
    </source>
</reference>
<dbReference type="GO" id="GO:0005634">
    <property type="term" value="C:nucleus"/>
    <property type="evidence" value="ECO:0007669"/>
    <property type="project" value="UniProtKB-SubCell"/>
</dbReference>
<evidence type="ECO:0000256" key="4">
    <source>
        <dbReference type="ARBA" id="ARBA00015935"/>
    </source>
</evidence>
<comment type="similarity">
    <text evidence="3">Belongs to the LOT5 family.</text>
</comment>
<accession>A0A0W0DCI5</accession>
<name>A0A0W0DCI5_CANGB</name>
<sequence>MSESKLVFFKPTLEHVIPWKRYQLEQPKVLVNNELYDDKEGKLILYGGGREFLLRDIDRGEEVEVEVYILEGRLMLWIKHPDINKGVEIPNSSIIYHGSRINYEGRDGHRLELVVSVCRDKIIDELFGSDKSRDTDIYGGTVLNGGNELNAGHEGSSRGVSEELPMYTLSSVELVLRPKYSSFDRYYSEEIEQLFRFDNFGLNRGDDLIENCHNQLALSIEHSAQEEEVLSSDNAGMNEQPGEPTSMSTLLNSMNSTNGMYPTNIAQSDQRFENSNSDTPVIGNTGNCDDLDDMNFGMEIGDASSFAIEQNQLNPASAILGRRSRDS</sequence>
<evidence type="ECO:0000256" key="1">
    <source>
        <dbReference type="ARBA" id="ARBA00004123"/>
    </source>
</evidence>
<organism evidence="8 9">
    <name type="scientific">Candida glabrata</name>
    <name type="common">Yeast</name>
    <name type="synonym">Torulopsis glabrata</name>
    <dbReference type="NCBI Taxonomy" id="5478"/>
    <lineage>
        <taxon>Eukaryota</taxon>
        <taxon>Fungi</taxon>
        <taxon>Dikarya</taxon>
        <taxon>Ascomycota</taxon>
        <taxon>Saccharomycotina</taxon>
        <taxon>Saccharomycetes</taxon>
        <taxon>Saccharomycetales</taxon>
        <taxon>Saccharomycetaceae</taxon>
        <taxon>Nakaseomyces</taxon>
    </lineage>
</organism>
<dbReference type="VEuPathDB" id="FungiDB:CAGL0D00506g"/>
<dbReference type="InterPro" id="IPR039924">
    <property type="entry name" value="ICln/Lot5/Saf5"/>
</dbReference>
<comment type="caution">
    <text evidence="8">The sequence shown here is derived from an EMBL/GenBank/DDBJ whole genome shotgun (WGS) entry which is preliminary data.</text>
</comment>
<feature type="compositionally biased region" description="Polar residues" evidence="7">
    <location>
        <begin position="231"/>
        <end position="245"/>
    </location>
</feature>
<dbReference type="VEuPathDB" id="FungiDB:GVI51_D00385"/>
<dbReference type="AlphaFoldDB" id="A0A0W0DCI5"/>
<dbReference type="EMBL" id="LLZZ01000129">
    <property type="protein sequence ID" value="KTB01820.1"/>
    <property type="molecule type" value="Genomic_DNA"/>
</dbReference>
<comment type="subcellular location">
    <subcellularLocation>
        <location evidence="2">Cytoplasm</location>
    </subcellularLocation>
    <subcellularLocation>
        <location evidence="1">Nucleus</location>
    </subcellularLocation>
</comment>
<evidence type="ECO:0000256" key="7">
    <source>
        <dbReference type="SAM" id="MobiDB-lite"/>
    </source>
</evidence>
<feature type="region of interest" description="Disordered" evidence="7">
    <location>
        <begin position="225"/>
        <end position="245"/>
    </location>
</feature>
<dbReference type="VEuPathDB" id="FungiDB:B1J91_D00506g"/>
<evidence type="ECO:0000313" key="8">
    <source>
        <dbReference type="EMBL" id="KTB01820.1"/>
    </source>
</evidence>
<proteinExistence type="inferred from homology"/>
<gene>
    <name evidence="8" type="ORF">AO440_000628</name>
</gene>
<dbReference type="Pfam" id="PF03517">
    <property type="entry name" value="Voldacs"/>
    <property type="match status" value="1"/>
</dbReference>
<evidence type="ECO:0000313" key="9">
    <source>
        <dbReference type="Proteomes" id="UP000054886"/>
    </source>
</evidence>
<protein>
    <recommendedName>
        <fullName evidence="4">Protein LOT5</fullName>
    </recommendedName>
</protein>